<evidence type="ECO:0000256" key="1">
    <source>
        <dbReference type="SAM" id="MobiDB-lite"/>
    </source>
</evidence>
<keyword evidence="3" id="KW-1185">Reference proteome</keyword>
<protein>
    <submittedName>
        <fullName evidence="2">Uncharacterized protein</fullName>
    </submittedName>
</protein>
<feature type="compositionally biased region" description="Polar residues" evidence="1">
    <location>
        <begin position="33"/>
        <end position="46"/>
    </location>
</feature>
<evidence type="ECO:0000313" key="3">
    <source>
        <dbReference type="Proteomes" id="UP001176941"/>
    </source>
</evidence>
<dbReference type="EMBL" id="OX459964">
    <property type="protein sequence ID" value="CAI9169015.1"/>
    <property type="molecule type" value="Genomic_DNA"/>
</dbReference>
<sequence>MNPSITSADTRAYTHEKAVMWTTRPEYMPRGRTTLQTGHSASSLQAEPQVRPIHYKTSVSGESAREPSCSPALDPSASQNPPTRSQIKLRSGAVTSRGSAGLHLQLAAQKALLPCKQP</sequence>
<feature type="compositionally biased region" description="Polar residues" evidence="1">
    <location>
        <begin position="76"/>
        <end position="98"/>
    </location>
</feature>
<evidence type="ECO:0000313" key="2">
    <source>
        <dbReference type="EMBL" id="CAI9169015.1"/>
    </source>
</evidence>
<accession>A0ABN8Z5A6</accession>
<gene>
    <name evidence="2" type="ORF">MRATA1EN1_LOCUS17977</name>
</gene>
<organism evidence="2 3">
    <name type="scientific">Rangifer tarandus platyrhynchus</name>
    <name type="common">Svalbard reindeer</name>
    <dbReference type="NCBI Taxonomy" id="3082113"/>
    <lineage>
        <taxon>Eukaryota</taxon>
        <taxon>Metazoa</taxon>
        <taxon>Chordata</taxon>
        <taxon>Craniata</taxon>
        <taxon>Vertebrata</taxon>
        <taxon>Euteleostomi</taxon>
        <taxon>Mammalia</taxon>
        <taxon>Eutheria</taxon>
        <taxon>Laurasiatheria</taxon>
        <taxon>Artiodactyla</taxon>
        <taxon>Ruminantia</taxon>
        <taxon>Pecora</taxon>
        <taxon>Cervidae</taxon>
        <taxon>Odocoileinae</taxon>
        <taxon>Rangifer</taxon>
    </lineage>
</organism>
<name>A0ABN8Z5A6_RANTA</name>
<reference evidence="2" key="1">
    <citation type="submission" date="2023-04" db="EMBL/GenBank/DDBJ databases">
        <authorList>
            <consortium name="ELIXIR-Norway"/>
        </authorList>
    </citation>
    <scope>NUCLEOTIDE SEQUENCE [LARGE SCALE GENOMIC DNA]</scope>
</reference>
<dbReference type="Proteomes" id="UP001176941">
    <property type="component" value="Chromosome 28"/>
</dbReference>
<proteinExistence type="predicted"/>
<feature type="region of interest" description="Disordered" evidence="1">
    <location>
        <begin position="26"/>
        <end position="99"/>
    </location>
</feature>